<dbReference type="EMBL" id="BK016114">
    <property type="protein sequence ID" value="DAF96342.1"/>
    <property type="molecule type" value="Genomic_DNA"/>
</dbReference>
<accession>A0A8S5UPN0</accession>
<sequence>MKRGVVESVVLGGVVSPVTLSLRPSFMQRLLDAWLQVLQYELQVQYSAYQPAN</sequence>
<protein>
    <submittedName>
        <fullName evidence="1">Uncharacterized protein</fullName>
    </submittedName>
</protein>
<reference evidence="1" key="1">
    <citation type="journal article" date="2021" name="Proc. Natl. Acad. Sci. U.S.A.">
        <title>A Catalog of Tens of Thousands of Viruses from Human Metagenomes Reveals Hidden Associations with Chronic Diseases.</title>
        <authorList>
            <person name="Tisza M.J."/>
            <person name="Buck C.B."/>
        </authorList>
    </citation>
    <scope>NUCLEOTIDE SEQUENCE</scope>
    <source>
        <strain evidence="1">CtG4L18</strain>
    </source>
</reference>
<proteinExistence type="predicted"/>
<evidence type="ECO:0000313" key="1">
    <source>
        <dbReference type="EMBL" id="DAF96342.1"/>
    </source>
</evidence>
<organism evidence="1">
    <name type="scientific">Podoviridae sp. ctG4L18</name>
    <dbReference type="NCBI Taxonomy" id="2825234"/>
    <lineage>
        <taxon>Viruses</taxon>
        <taxon>Duplodnaviria</taxon>
        <taxon>Heunggongvirae</taxon>
        <taxon>Uroviricota</taxon>
        <taxon>Caudoviricetes</taxon>
    </lineage>
</organism>
<name>A0A8S5UPN0_9CAUD</name>